<proteinExistence type="predicted"/>
<organism evidence="2">
    <name type="scientific">Salmonella bongori serovar 44:r:-</name>
    <dbReference type="NCBI Taxonomy" id="1967585"/>
    <lineage>
        <taxon>Bacteria</taxon>
        <taxon>Pseudomonadati</taxon>
        <taxon>Pseudomonadota</taxon>
        <taxon>Gammaproteobacteria</taxon>
        <taxon>Enterobacterales</taxon>
        <taxon>Enterobacteriaceae</taxon>
        <taxon>Salmonella</taxon>
    </lineage>
</organism>
<sequence length="218" mass="24901">MQAYVRLAVKLDFITALLKKSLECTGTVEFRGVQADLGEVVAWRNMFWTLSDSMCSEATPWVNGAWLPDHAALQTYRIMAPMAYAKIKNIIERNVTRGLIYLPSSARDLNNPHIDQYLAKYVRGSNGMDHVGRIKILKLMWDAIGSEFGGRHELYEINYSGSQDEIRLQCLRQAQSSGNMDKMMAMVDRCLSEYDQHGWTVSHLHNNDDINQLDKLLK</sequence>
<dbReference type="InterPro" id="IPR024719">
    <property type="entry name" value="HpaB/PvcC/4-BUDH_C"/>
</dbReference>
<gene>
    <name evidence="2" type="ORF">G0D16_19865</name>
</gene>
<keyword evidence="2" id="KW-0560">Oxidoreductase</keyword>
<dbReference type="EMBL" id="DAAMHO010000032">
    <property type="protein sequence ID" value="HAC6696462.1"/>
    <property type="molecule type" value="Genomic_DNA"/>
</dbReference>
<dbReference type="GO" id="GO:0016627">
    <property type="term" value="F:oxidoreductase activity, acting on the CH-CH group of donors"/>
    <property type="evidence" value="ECO:0007669"/>
    <property type="project" value="InterPro"/>
</dbReference>
<reference evidence="2" key="1">
    <citation type="journal article" date="2018" name="Genome Biol.">
        <title>SKESA: strategic k-mer extension for scrupulous assemblies.</title>
        <authorList>
            <person name="Souvorov A."/>
            <person name="Agarwala R."/>
            <person name="Lipman D.J."/>
        </authorList>
    </citation>
    <scope>NUCLEOTIDE SEQUENCE</scope>
    <source>
        <strain evidence="2">2702-77</strain>
    </source>
</reference>
<evidence type="ECO:0000313" key="2">
    <source>
        <dbReference type="EMBL" id="HAC6696462.1"/>
    </source>
</evidence>
<keyword evidence="2" id="KW-0503">Monooxygenase</keyword>
<dbReference type="SUPFAM" id="SSF47203">
    <property type="entry name" value="Acyl-CoA dehydrogenase C-terminal domain-like"/>
    <property type="match status" value="1"/>
</dbReference>
<dbReference type="InterPro" id="IPR004925">
    <property type="entry name" value="HpaB/PvcC/4-BUDH"/>
</dbReference>
<feature type="domain" description="HpaB/PvcC/4-BUDH C-terminal" evidence="1">
    <location>
        <begin position="2"/>
        <end position="187"/>
    </location>
</feature>
<dbReference type="AlphaFoldDB" id="A0A702BS12"/>
<dbReference type="Gene3D" id="1.20.140.10">
    <property type="entry name" value="Butyryl-CoA Dehydrogenase, subunit A, domain 3"/>
    <property type="match status" value="1"/>
</dbReference>
<evidence type="ECO:0000259" key="1">
    <source>
        <dbReference type="Pfam" id="PF03241"/>
    </source>
</evidence>
<accession>A0A702BS12</accession>
<dbReference type="Pfam" id="PF03241">
    <property type="entry name" value="HpaB"/>
    <property type="match status" value="1"/>
</dbReference>
<protein>
    <submittedName>
        <fullName evidence="2">4-hydroxyphenylacetate 3-monooxygenase</fullName>
    </submittedName>
</protein>
<dbReference type="InterPro" id="IPR036250">
    <property type="entry name" value="AcylCo_DH-like_C"/>
</dbReference>
<comment type="caution">
    <text evidence="2">The sequence shown here is derived from an EMBL/GenBank/DDBJ whole genome shotgun (WGS) entry which is preliminary data.</text>
</comment>
<dbReference type="PANTHER" id="PTHR36117:SF3">
    <property type="entry name" value="4-HYDROXYPHENYLACETATE 3-MONOOXYGENASE-RELATED"/>
    <property type="match status" value="1"/>
</dbReference>
<name>A0A702BS12_SALBN</name>
<dbReference type="GO" id="GO:0004497">
    <property type="term" value="F:monooxygenase activity"/>
    <property type="evidence" value="ECO:0007669"/>
    <property type="project" value="UniProtKB-KW"/>
</dbReference>
<reference evidence="2" key="2">
    <citation type="submission" date="2018-09" db="EMBL/GenBank/DDBJ databases">
        <authorList>
            <consortium name="NCBI Pathogen Detection Project"/>
        </authorList>
    </citation>
    <scope>NUCLEOTIDE SEQUENCE</scope>
    <source>
        <strain evidence="2">2702-77</strain>
    </source>
</reference>
<dbReference type="PANTHER" id="PTHR36117">
    <property type="entry name" value="4-HYDROXYPHENYLACETATE 3-MONOOXYGENASE-RELATED"/>
    <property type="match status" value="1"/>
</dbReference>